<name>C1GAC8_PARBD</name>
<gene>
    <name evidence="1" type="ORF">PADG_04214</name>
</gene>
<dbReference type="HOGENOM" id="CLU_2184777_0_0_1"/>
<reference evidence="1 2" key="1">
    <citation type="journal article" date="2011" name="PLoS Genet.">
        <title>Comparative genomic analysis of human fungal pathogens causing paracoccidioidomycosis.</title>
        <authorList>
            <person name="Desjardins C.A."/>
            <person name="Champion M.D."/>
            <person name="Holder J.W."/>
            <person name="Muszewska A."/>
            <person name="Goldberg J."/>
            <person name="Bailao A.M."/>
            <person name="Brigido M.M."/>
            <person name="Ferreira M.E."/>
            <person name="Garcia A.M."/>
            <person name="Grynberg M."/>
            <person name="Gujja S."/>
            <person name="Heiman D.I."/>
            <person name="Henn M.R."/>
            <person name="Kodira C.D."/>
            <person name="Leon-Narvaez H."/>
            <person name="Longo L.V."/>
            <person name="Ma L.J."/>
            <person name="Malavazi I."/>
            <person name="Matsuo A.L."/>
            <person name="Morais F.V."/>
            <person name="Pereira M."/>
            <person name="Rodriguez-Brito S."/>
            <person name="Sakthikumar S."/>
            <person name="Salem-Izacc S.M."/>
            <person name="Sykes S.M."/>
            <person name="Teixeira M.M."/>
            <person name="Vallejo M.C."/>
            <person name="Walter M.E."/>
            <person name="Yandava C."/>
            <person name="Young S."/>
            <person name="Zeng Q."/>
            <person name="Zucker J."/>
            <person name="Felipe M.S."/>
            <person name="Goldman G.H."/>
            <person name="Haas B.J."/>
            <person name="McEwen J.G."/>
            <person name="Nino-Vega G."/>
            <person name="Puccia R."/>
            <person name="San-Blas G."/>
            <person name="Soares C.M."/>
            <person name="Birren B.W."/>
            <person name="Cuomo C.A."/>
        </authorList>
    </citation>
    <scope>NUCLEOTIDE SEQUENCE [LARGE SCALE GENOMIC DNA]</scope>
    <source>
        <strain evidence="1 2">Pb18</strain>
    </source>
</reference>
<dbReference type="InParanoid" id="C1GAC8"/>
<evidence type="ECO:0000313" key="2">
    <source>
        <dbReference type="Proteomes" id="UP000001628"/>
    </source>
</evidence>
<sequence length="115" mass="12669">MVWTIGMGQDGKTRSDGQKMIAFRIQQQMSQNKYAPAAGVDGMGLAPFPRVIEGFSARQRRMAVSSILAVVQTESQHNVQLKSWLQIQSKPLGIQALGRAISQAVPEQGRWTLDT</sequence>
<protein>
    <submittedName>
        <fullName evidence="1">Uncharacterized protein</fullName>
    </submittedName>
</protein>
<dbReference type="GeneID" id="22583385"/>
<dbReference type="KEGG" id="pbn:PADG_04214"/>
<dbReference type="Proteomes" id="UP000001628">
    <property type="component" value="Unassembled WGS sequence"/>
</dbReference>
<dbReference type="AlphaFoldDB" id="C1GAC8"/>
<evidence type="ECO:0000313" key="1">
    <source>
        <dbReference type="EMBL" id="EEH48130.1"/>
    </source>
</evidence>
<organism evidence="1 2">
    <name type="scientific">Paracoccidioides brasiliensis (strain Pb18)</name>
    <dbReference type="NCBI Taxonomy" id="502780"/>
    <lineage>
        <taxon>Eukaryota</taxon>
        <taxon>Fungi</taxon>
        <taxon>Dikarya</taxon>
        <taxon>Ascomycota</taxon>
        <taxon>Pezizomycotina</taxon>
        <taxon>Eurotiomycetes</taxon>
        <taxon>Eurotiomycetidae</taxon>
        <taxon>Onygenales</taxon>
        <taxon>Ajellomycetaceae</taxon>
        <taxon>Paracoccidioides</taxon>
    </lineage>
</organism>
<dbReference type="RefSeq" id="XP_010759765.1">
    <property type="nucleotide sequence ID" value="XM_010761463.1"/>
</dbReference>
<accession>C1GAC8</accession>
<proteinExistence type="predicted"/>
<dbReference type="EMBL" id="KN275960">
    <property type="protein sequence ID" value="EEH48130.1"/>
    <property type="molecule type" value="Genomic_DNA"/>
</dbReference>
<dbReference type="VEuPathDB" id="FungiDB:PADG_04214"/>
<keyword evidence="2" id="KW-1185">Reference proteome</keyword>